<name>A0A160MCF9_9BACI</name>
<evidence type="ECO:0000313" key="12">
    <source>
        <dbReference type="EMBL" id="AND40303.1"/>
    </source>
</evidence>
<dbReference type="KEGG" id="bon:A361_14465"/>
<dbReference type="UniPathway" id="UPA00242"/>
<reference evidence="12 13" key="1">
    <citation type="submission" date="2016-04" db="EMBL/GenBank/DDBJ databases">
        <title>Complete genome sequence of Bacillus oceanisediminis strain 2691.</title>
        <authorList>
            <person name="Jeong H."/>
            <person name="Kim H.J."/>
            <person name="Lee D.-W."/>
        </authorList>
    </citation>
    <scope>NUCLEOTIDE SEQUENCE [LARGE SCALE GENOMIC DNA]</scope>
    <source>
        <strain evidence="12 13">2691</strain>
    </source>
</reference>
<feature type="active site" description="Proton acceptor" evidence="9">
    <location>
        <position position="310"/>
    </location>
</feature>
<dbReference type="PROSITE" id="PS00545">
    <property type="entry name" value="ALDOSE_1_EPIMERASE"/>
    <property type="match status" value="1"/>
</dbReference>
<evidence type="ECO:0000313" key="13">
    <source>
        <dbReference type="Proteomes" id="UP000077856"/>
    </source>
</evidence>
<dbReference type="GO" id="GO:0033499">
    <property type="term" value="P:galactose catabolic process via UDP-galactose, Leloir pathway"/>
    <property type="evidence" value="ECO:0007669"/>
    <property type="project" value="TreeGrafter"/>
</dbReference>
<dbReference type="InterPro" id="IPR008183">
    <property type="entry name" value="Aldose_1/G6P_1-epimerase"/>
</dbReference>
<evidence type="ECO:0000256" key="6">
    <source>
        <dbReference type="ARBA" id="ARBA00023235"/>
    </source>
</evidence>
<dbReference type="InterPro" id="IPR014718">
    <property type="entry name" value="GH-type_carb-bd"/>
</dbReference>
<dbReference type="InterPro" id="IPR018052">
    <property type="entry name" value="Ald1_epimerase_CS"/>
</dbReference>
<dbReference type="Pfam" id="PF01263">
    <property type="entry name" value="Aldose_epim"/>
    <property type="match status" value="1"/>
</dbReference>
<accession>A0A160MCF9</accession>
<dbReference type="STRING" id="1196031.A361_14465"/>
<dbReference type="NCBIfam" id="NF008277">
    <property type="entry name" value="PRK11055.1"/>
    <property type="match status" value="1"/>
</dbReference>
<gene>
    <name evidence="12" type="ORF">A361_14465</name>
</gene>
<dbReference type="Proteomes" id="UP000077856">
    <property type="component" value="Chromosome"/>
</dbReference>
<dbReference type="EC" id="5.1.3.3" evidence="4 8"/>
<evidence type="ECO:0000256" key="7">
    <source>
        <dbReference type="ARBA" id="ARBA00023277"/>
    </source>
</evidence>
<sequence length="345" mass="38214">MNITESIFGEWNGHKIKSYTISNDHGMEVSCIEYGGIITGISVPDSKGNIENVILGFDTLEEYINYSPFFGAIIGRVAGRIAGSAFTLDGTAYQLQKNDGEHHLHGGSGGFHHVIWDSAAEKSMNEANIRFSYVSPDGEHGYPGTLEVTVNYTLNNENELVISYEAISDEKTIINLTNHTYFNLSGDLKRDILEHEVTMQSDHFLELDETLIPTGKLIHVENTPFDFRAGKKIKEGVKSGHQQNMLAGGGYDHPFLLNTGEMTVVDSASGRKLTVKTDRPSVVLYTANMLGNDFQIRGVQSRSHLGLCLETQCPPDAVHHENFPSIVLEKNEVFKTKTSFKFLVV</sequence>
<dbReference type="PANTHER" id="PTHR10091">
    <property type="entry name" value="ALDOSE-1-EPIMERASE"/>
    <property type="match status" value="1"/>
</dbReference>
<evidence type="ECO:0000256" key="10">
    <source>
        <dbReference type="PIRSR" id="PIRSR005096-2"/>
    </source>
</evidence>
<evidence type="ECO:0000256" key="4">
    <source>
        <dbReference type="ARBA" id="ARBA00013185"/>
    </source>
</evidence>
<dbReference type="SUPFAM" id="SSF74650">
    <property type="entry name" value="Galactose mutarotase-like"/>
    <property type="match status" value="1"/>
</dbReference>
<protein>
    <recommendedName>
        <fullName evidence="5 8">Aldose 1-epimerase</fullName>
        <ecNumber evidence="4 8">5.1.3.3</ecNumber>
    </recommendedName>
</protein>
<dbReference type="GO" id="GO:0005737">
    <property type="term" value="C:cytoplasm"/>
    <property type="evidence" value="ECO:0007669"/>
    <property type="project" value="TreeGrafter"/>
</dbReference>
<dbReference type="GO" id="GO:0006006">
    <property type="term" value="P:glucose metabolic process"/>
    <property type="evidence" value="ECO:0007669"/>
    <property type="project" value="TreeGrafter"/>
</dbReference>
<dbReference type="GO" id="GO:0030246">
    <property type="term" value="F:carbohydrate binding"/>
    <property type="evidence" value="ECO:0007669"/>
    <property type="project" value="InterPro"/>
</dbReference>
<comment type="similarity">
    <text evidence="3 8">Belongs to the aldose epimerase family.</text>
</comment>
<dbReference type="PANTHER" id="PTHR10091:SF0">
    <property type="entry name" value="GALACTOSE MUTAROTASE"/>
    <property type="match status" value="1"/>
</dbReference>
<evidence type="ECO:0000256" key="3">
    <source>
        <dbReference type="ARBA" id="ARBA00006206"/>
    </source>
</evidence>
<dbReference type="Gene3D" id="2.70.98.10">
    <property type="match status" value="1"/>
</dbReference>
<evidence type="ECO:0000256" key="5">
    <source>
        <dbReference type="ARBA" id="ARBA00014165"/>
    </source>
</evidence>
<feature type="binding site" evidence="11">
    <location>
        <begin position="179"/>
        <end position="181"/>
    </location>
    <ligand>
        <name>beta-D-galactose</name>
        <dbReference type="ChEBI" id="CHEBI:27667"/>
    </ligand>
</feature>
<dbReference type="PIRSF" id="PIRSF005096">
    <property type="entry name" value="GALM"/>
    <property type="match status" value="1"/>
</dbReference>
<evidence type="ECO:0000256" key="8">
    <source>
        <dbReference type="PIRNR" id="PIRNR005096"/>
    </source>
</evidence>
<evidence type="ECO:0000256" key="1">
    <source>
        <dbReference type="ARBA" id="ARBA00001614"/>
    </source>
</evidence>
<keyword evidence="6 8" id="KW-0413">Isomerase</keyword>
<keyword evidence="7 8" id="KW-0119">Carbohydrate metabolism</keyword>
<dbReference type="RefSeq" id="WP_019381291.1">
    <property type="nucleotide sequence ID" value="NZ_CP015506.1"/>
</dbReference>
<dbReference type="eggNOG" id="COG2017">
    <property type="taxonomic scope" value="Bacteria"/>
</dbReference>
<organism evidence="12 13">
    <name type="scientific">Cytobacillus oceanisediminis 2691</name>
    <dbReference type="NCBI Taxonomy" id="1196031"/>
    <lineage>
        <taxon>Bacteria</taxon>
        <taxon>Bacillati</taxon>
        <taxon>Bacillota</taxon>
        <taxon>Bacilli</taxon>
        <taxon>Bacillales</taxon>
        <taxon>Bacillaceae</taxon>
        <taxon>Cytobacillus</taxon>
    </lineage>
</organism>
<dbReference type="AlphaFoldDB" id="A0A160MCF9"/>
<dbReference type="InterPro" id="IPR015443">
    <property type="entry name" value="Aldose_1-epimerase"/>
</dbReference>
<dbReference type="InterPro" id="IPR011013">
    <property type="entry name" value="Gal_mutarotase_sf_dom"/>
</dbReference>
<feature type="active site" description="Proton donor" evidence="9">
    <location>
        <position position="179"/>
    </location>
</feature>
<evidence type="ECO:0000256" key="9">
    <source>
        <dbReference type="PIRSR" id="PIRSR005096-1"/>
    </source>
</evidence>
<dbReference type="CDD" id="cd09019">
    <property type="entry name" value="galactose_mutarotase_like"/>
    <property type="match status" value="1"/>
</dbReference>
<dbReference type="GO" id="GO:0004034">
    <property type="term" value="F:aldose 1-epimerase activity"/>
    <property type="evidence" value="ECO:0007669"/>
    <property type="project" value="UniProtKB-EC"/>
</dbReference>
<evidence type="ECO:0000256" key="11">
    <source>
        <dbReference type="PIRSR" id="PIRSR005096-3"/>
    </source>
</evidence>
<dbReference type="InterPro" id="IPR047215">
    <property type="entry name" value="Galactose_mutarotase-like"/>
</dbReference>
<feature type="binding site" evidence="10">
    <location>
        <position position="252"/>
    </location>
    <ligand>
        <name>beta-D-galactose</name>
        <dbReference type="ChEBI" id="CHEBI:27667"/>
    </ligand>
</feature>
<comment type="catalytic activity">
    <reaction evidence="1 8">
        <text>alpha-D-glucose = beta-D-glucose</text>
        <dbReference type="Rhea" id="RHEA:10264"/>
        <dbReference type="ChEBI" id="CHEBI:15903"/>
        <dbReference type="ChEBI" id="CHEBI:17925"/>
        <dbReference type="EC" id="5.1.3.3"/>
    </reaction>
</comment>
<proteinExistence type="inferred from homology"/>
<dbReference type="EMBL" id="CP015506">
    <property type="protein sequence ID" value="AND40303.1"/>
    <property type="molecule type" value="Genomic_DNA"/>
</dbReference>
<evidence type="ECO:0000256" key="2">
    <source>
        <dbReference type="ARBA" id="ARBA00005028"/>
    </source>
</evidence>
<comment type="pathway">
    <text evidence="2 8">Carbohydrate metabolism; hexose metabolism.</text>
</comment>